<dbReference type="AlphaFoldDB" id="A0A4C1XHY9"/>
<reference evidence="2 3" key="1">
    <citation type="journal article" date="2019" name="Commun. Biol.">
        <title>The bagworm genome reveals a unique fibroin gene that provides high tensile strength.</title>
        <authorList>
            <person name="Kono N."/>
            <person name="Nakamura H."/>
            <person name="Ohtoshi R."/>
            <person name="Tomita M."/>
            <person name="Numata K."/>
            <person name="Arakawa K."/>
        </authorList>
    </citation>
    <scope>NUCLEOTIDE SEQUENCE [LARGE SCALE GENOMIC DNA]</scope>
</reference>
<accession>A0A4C1XHY9</accession>
<protein>
    <submittedName>
        <fullName evidence="2">Uncharacterized protein</fullName>
    </submittedName>
</protein>
<evidence type="ECO:0000256" key="1">
    <source>
        <dbReference type="SAM" id="MobiDB-lite"/>
    </source>
</evidence>
<feature type="region of interest" description="Disordered" evidence="1">
    <location>
        <begin position="1"/>
        <end position="120"/>
    </location>
</feature>
<dbReference type="Proteomes" id="UP000299102">
    <property type="component" value="Unassembled WGS sequence"/>
</dbReference>
<gene>
    <name evidence="2" type="ORF">EVAR_51736_1</name>
</gene>
<feature type="compositionally biased region" description="Basic and acidic residues" evidence="1">
    <location>
        <begin position="58"/>
        <end position="83"/>
    </location>
</feature>
<comment type="caution">
    <text evidence="2">The sequence shown here is derived from an EMBL/GenBank/DDBJ whole genome shotgun (WGS) entry which is preliminary data.</text>
</comment>
<dbReference type="EMBL" id="BGZK01000849">
    <property type="protein sequence ID" value="GBP62783.1"/>
    <property type="molecule type" value="Genomic_DNA"/>
</dbReference>
<sequence length="151" mass="16629">MAHSPPLLYSPSITRLLPPPAHSPLSRYPFPIQEADNALPNTPNPRGSRVSTGGGDHLLFDRQVDGRTEGRRRYGTSKTERGIPFRMRNPKYFGTSALSPFKNTNVTGGARRGKDEAGPARAPVDWRWIGAGGQRARIPRALINLRGSHRP</sequence>
<organism evidence="2 3">
    <name type="scientific">Eumeta variegata</name>
    <name type="common">Bagworm moth</name>
    <name type="synonym">Eumeta japonica</name>
    <dbReference type="NCBI Taxonomy" id="151549"/>
    <lineage>
        <taxon>Eukaryota</taxon>
        <taxon>Metazoa</taxon>
        <taxon>Ecdysozoa</taxon>
        <taxon>Arthropoda</taxon>
        <taxon>Hexapoda</taxon>
        <taxon>Insecta</taxon>
        <taxon>Pterygota</taxon>
        <taxon>Neoptera</taxon>
        <taxon>Endopterygota</taxon>
        <taxon>Lepidoptera</taxon>
        <taxon>Glossata</taxon>
        <taxon>Ditrysia</taxon>
        <taxon>Tineoidea</taxon>
        <taxon>Psychidae</taxon>
        <taxon>Oiketicinae</taxon>
        <taxon>Eumeta</taxon>
    </lineage>
</organism>
<evidence type="ECO:0000313" key="3">
    <source>
        <dbReference type="Proteomes" id="UP000299102"/>
    </source>
</evidence>
<feature type="compositionally biased region" description="Polar residues" evidence="1">
    <location>
        <begin position="96"/>
        <end position="107"/>
    </location>
</feature>
<keyword evidence="3" id="KW-1185">Reference proteome</keyword>
<proteinExistence type="predicted"/>
<evidence type="ECO:0000313" key="2">
    <source>
        <dbReference type="EMBL" id="GBP62783.1"/>
    </source>
</evidence>
<name>A0A4C1XHY9_EUMVA</name>
<feature type="compositionally biased region" description="Polar residues" evidence="1">
    <location>
        <begin position="39"/>
        <end position="51"/>
    </location>
</feature>